<name>A0A1M5H000_9BRAD</name>
<evidence type="ECO:0000313" key="2">
    <source>
        <dbReference type="Proteomes" id="UP000190675"/>
    </source>
</evidence>
<sequence length="114" mass="12597">MEEMYLKAFEALPHSSTCRLIDFDKADVVPGFVSKTFFLIVAGTKPWLTMKVELHPLINIARPEYCGIEVVACQQGIGLPQTAPYHVALDITHLLGTKGIEVIGASNRKQFNVP</sequence>
<gene>
    <name evidence="1" type="ORF">SAMN05444169_0489</name>
</gene>
<dbReference type="EMBL" id="LT670818">
    <property type="protein sequence ID" value="SHG09264.1"/>
    <property type="molecule type" value="Genomic_DNA"/>
</dbReference>
<dbReference type="OrthoDB" id="3533372at2"/>
<accession>A0A1M5H000</accession>
<reference evidence="1 2" key="1">
    <citation type="submission" date="2016-11" db="EMBL/GenBank/DDBJ databases">
        <authorList>
            <person name="Jaros S."/>
            <person name="Januszkiewicz K."/>
            <person name="Wedrychowicz H."/>
        </authorList>
    </citation>
    <scope>NUCLEOTIDE SEQUENCE [LARGE SCALE GENOMIC DNA]</scope>
    <source>
        <strain evidence="1 2">GAS242</strain>
    </source>
</reference>
<protein>
    <submittedName>
        <fullName evidence="1">Uncharacterized protein</fullName>
    </submittedName>
</protein>
<evidence type="ECO:0000313" key="1">
    <source>
        <dbReference type="EMBL" id="SHG09264.1"/>
    </source>
</evidence>
<dbReference type="AlphaFoldDB" id="A0A1M5H000"/>
<dbReference type="Proteomes" id="UP000190675">
    <property type="component" value="Chromosome I"/>
</dbReference>
<organism evidence="1 2">
    <name type="scientific">Bradyrhizobium erythrophlei</name>
    <dbReference type="NCBI Taxonomy" id="1437360"/>
    <lineage>
        <taxon>Bacteria</taxon>
        <taxon>Pseudomonadati</taxon>
        <taxon>Pseudomonadota</taxon>
        <taxon>Alphaproteobacteria</taxon>
        <taxon>Hyphomicrobiales</taxon>
        <taxon>Nitrobacteraceae</taxon>
        <taxon>Bradyrhizobium</taxon>
    </lineage>
</organism>
<dbReference type="RefSeq" id="WP_079564470.1">
    <property type="nucleotide sequence ID" value="NZ_LT670818.1"/>
</dbReference>
<proteinExistence type="predicted"/>